<dbReference type="PROSITE" id="PS51781">
    <property type="entry name" value="SH3B"/>
    <property type="match status" value="1"/>
</dbReference>
<protein>
    <recommendedName>
        <fullName evidence="2">SH3b domain-containing protein</fullName>
    </recommendedName>
</protein>
<dbReference type="Gene3D" id="2.30.30.40">
    <property type="entry name" value="SH3 Domains"/>
    <property type="match status" value="2"/>
</dbReference>
<dbReference type="Proteomes" id="UP000271624">
    <property type="component" value="Unassembled WGS sequence"/>
</dbReference>
<dbReference type="OrthoDB" id="5815858at2"/>
<proteinExistence type="predicted"/>
<reference evidence="3" key="1">
    <citation type="submission" date="2018-12" db="EMBL/GenBank/DDBJ databases">
        <authorList>
            <person name="Will S."/>
            <person name="Neumann-Schaal M."/>
            <person name="Henke P."/>
        </authorList>
    </citation>
    <scope>NUCLEOTIDE SEQUENCE</scope>
    <source>
        <strain evidence="3">PCC 7102</strain>
    </source>
</reference>
<sequence>MGLMTKLTVALLSFGTLIAGTLPSMARPATLTTDSNLRTGASLTATVLSVLPPGSNVEVLNIRVGNDGNYWYYVRPGVEGTPDGWIRSNLVSFKPSSKSYATLTGNRGDKINVRSAPSLQSKILHYGLEGDLVTVSESFKEYDSYRWYRVQFPNNAAGWVREDLLSVWPKGCIITCPEN</sequence>
<dbReference type="Pfam" id="PF08239">
    <property type="entry name" value="SH3_3"/>
    <property type="match status" value="2"/>
</dbReference>
<name>A0A433VJW4_9CYAN</name>
<keyword evidence="1" id="KW-0732">Signal</keyword>
<evidence type="ECO:0000259" key="2">
    <source>
        <dbReference type="PROSITE" id="PS51781"/>
    </source>
</evidence>
<dbReference type="SMART" id="SM00287">
    <property type="entry name" value="SH3b"/>
    <property type="match status" value="2"/>
</dbReference>
<feature type="chain" id="PRO_5030092563" description="SH3b domain-containing protein" evidence="1">
    <location>
        <begin position="27"/>
        <end position="179"/>
    </location>
</feature>
<feature type="signal peptide" evidence="1">
    <location>
        <begin position="1"/>
        <end position="26"/>
    </location>
</feature>
<organism evidence="3 4">
    <name type="scientific">Dulcicalothrix desertica PCC 7102</name>
    <dbReference type="NCBI Taxonomy" id="232991"/>
    <lineage>
        <taxon>Bacteria</taxon>
        <taxon>Bacillati</taxon>
        <taxon>Cyanobacteriota</taxon>
        <taxon>Cyanophyceae</taxon>
        <taxon>Nostocales</taxon>
        <taxon>Calotrichaceae</taxon>
        <taxon>Dulcicalothrix</taxon>
    </lineage>
</organism>
<feature type="domain" description="SH3b" evidence="2">
    <location>
        <begin position="98"/>
        <end position="169"/>
    </location>
</feature>
<comment type="caution">
    <text evidence="3">The sequence shown here is derived from an EMBL/GenBank/DDBJ whole genome shotgun (WGS) entry which is preliminary data.</text>
</comment>
<keyword evidence="4" id="KW-1185">Reference proteome</keyword>
<reference evidence="3" key="2">
    <citation type="journal article" date="2019" name="Genome Biol. Evol.">
        <title>Day and night: Metabolic profiles and evolutionary relationships of six axenic non-marine cyanobacteria.</title>
        <authorList>
            <person name="Will S.E."/>
            <person name="Henke P."/>
            <person name="Boedeker C."/>
            <person name="Huang S."/>
            <person name="Brinkmann H."/>
            <person name="Rohde M."/>
            <person name="Jarek M."/>
            <person name="Friedl T."/>
            <person name="Seufert S."/>
            <person name="Schumacher M."/>
            <person name="Overmann J."/>
            <person name="Neumann-Schaal M."/>
            <person name="Petersen J."/>
        </authorList>
    </citation>
    <scope>NUCLEOTIDE SEQUENCE [LARGE SCALE GENOMIC DNA]</scope>
    <source>
        <strain evidence="3">PCC 7102</strain>
    </source>
</reference>
<dbReference type="AlphaFoldDB" id="A0A433VJW4"/>
<dbReference type="InterPro" id="IPR003646">
    <property type="entry name" value="SH3-like_bac-type"/>
</dbReference>
<accession>A0A433VJW4</accession>
<evidence type="ECO:0000313" key="3">
    <source>
        <dbReference type="EMBL" id="RUT06423.1"/>
    </source>
</evidence>
<gene>
    <name evidence="3" type="ORF">DSM106972_026800</name>
</gene>
<evidence type="ECO:0000256" key="1">
    <source>
        <dbReference type="SAM" id="SignalP"/>
    </source>
</evidence>
<dbReference type="EMBL" id="RSCL01000006">
    <property type="protein sequence ID" value="RUT06423.1"/>
    <property type="molecule type" value="Genomic_DNA"/>
</dbReference>
<evidence type="ECO:0000313" key="4">
    <source>
        <dbReference type="Proteomes" id="UP000271624"/>
    </source>
</evidence>